<proteinExistence type="predicted"/>
<name>A0A1C4H1I7_9BIFI</name>
<evidence type="ECO:0000256" key="1">
    <source>
        <dbReference type="ARBA" id="ARBA00022801"/>
    </source>
</evidence>
<dbReference type="GO" id="GO:0005975">
    <property type="term" value="P:carbohydrate metabolic process"/>
    <property type="evidence" value="ECO:0007669"/>
    <property type="project" value="InterPro"/>
</dbReference>
<dbReference type="GO" id="GO:0016798">
    <property type="term" value="F:hydrolase activity, acting on glycosyl bonds"/>
    <property type="evidence" value="ECO:0007669"/>
    <property type="project" value="UniProtKB-KW"/>
</dbReference>
<feature type="domain" description="Glycosyl hydrolase family 13 catalytic" evidence="3">
    <location>
        <begin position="8"/>
        <end position="363"/>
    </location>
</feature>
<sequence>MAYRVWWQVYPLGFCGAPIRPQSNEERCIKPRLDRIVNWLDYMKDMGCDGLLLGPIFEADTHGYDTTDYYRIDPRLGDEASFNRLVNACHERGIVLMLDGVFNHVGRKFPEFQRELQRAQHEFRNGGSISHDNEDMFSFSRAGDGKLDYEKFEGHAILPALNHRSSKVADLVVDVMTHWMARGVDAWRLDAAATVPSEFWAQVLPRIRRKKPDAWFMGEAIQSDYLQLVKDSTMDSVTQYELWKAIWSSLKEENFYELDWCLKRHNDFLGTFVPQTFIGNHDVSRIASLVEDEGKLAVAVALLFMLGGTPSIYYGDERAWCGLKTDGVGGDDEVRPEYPDTPAGLSNQGDWMYRLISQLAAVRQARPWIADASTKPVILDNRHYVYDICARNEEASLRVDISLDQRPHVDILKQGEAKPLLHVEHHT</sequence>
<keyword evidence="2 4" id="KW-0326">Glycosidase</keyword>
<keyword evidence="5" id="KW-1185">Reference proteome</keyword>
<accession>A0A1C4H1I7</accession>
<keyword evidence="1" id="KW-0378">Hydrolase</keyword>
<organism evidence="4 5">
    <name type="scientific">Bifidobacterium commune</name>
    <dbReference type="NCBI Taxonomy" id="1505727"/>
    <lineage>
        <taxon>Bacteria</taxon>
        <taxon>Bacillati</taxon>
        <taxon>Actinomycetota</taxon>
        <taxon>Actinomycetes</taxon>
        <taxon>Bifidobacteriales</taxon>
        <taxon>Bifidobacteriaceae</taxon>
        <taxon>Bifidobacterium</taxon>
    </lineage>
</organism>
<evidence type="ECO:0000256" key="2">
    <source>
        <dbReference type="ARBA" id="ARBA00023295"/>
    </source>
</evidence>
<dbReference type="Pfam" id="PF00128">
    <property type="entry name" value="Alpha-amylase"/>
    <property type="match status" value="1"/>
</dbReference>
<dbReference type="SUPFAM" id="SSF51445">
    <property type="entry name" value="(Trans)glycosidases"/>
    <property type="match status" value="1"/>
</dbReference>
<dbReference type="SMART" id="SM00642">
    <property type="entry name" value="Aamy"/>
    <property type="match status" value="1"/>
</dbReference>
<dbReference type="PANTHER" id="PTHR10357:SF210">
    <property type="entry name" value="MALTODEXTRIN GLUCOSIDASE"/>
    <property type="match status" value="1"/>
</dbReference>
<dbReference type="RefSeq" id="WP_260281721.1">
    <property type="nucleotide sequence ID" value="NZ_JACHWK010000001.1"/>
</dbReference>
<dbReference type="AlphaFoldDB" id="A0A1C4H1I7"/>
<dbReference type="Gene3D" id="3.20.20.80">
    <property type="entry name" value="Glycosidases"/>
    <property type="match status" value="1"/>
</dbReference>
<dbReference type="EMBL" id="FMBL01000001">
    <property type="protein sequence ID" value="SCC78723.1"/>
    <property type="molecule type" value="Genomic_DNA"/>
</dbReference>
<protein>
    <submittedName>
        <fullName evidence="4">Glycosidase</fullName>
    </submittedName>
</protein>
<dbReference type="InterPro" id="IPR006047">
    <property type="entry name" value="GH13_cat_dom"/>
</dbReference>
<dbReference type="CDD" id="cd11354">
    <property type="entry name" value="AmyAc_bac_CMD_like"/>
    <property type="match status" value="1"/>
</dbReference>
<dbReference type="STRING" id="1505727.GA0061077_0393"/>
<dbReference type="Proteomes" id="UP000242610">
    <property type="component" value="Unassembled WGS sequence"/>
</dbReference>
<evidence type="ECO:0000313" key="5">
    <source>
        <dbReference type="Proteomes" id="UP000242610"/>
    </source>
</evidence>
<gene>
    <name evidence="4" type="ORF">GA0061077_0393</name>
</gene>
<reference evidence="5" key="1">
    <citation type="submission" date="2016-08" db="EMBL/GenBank/DDBJ databases">
        <authorList>
            <person name="Varghese N."/>
            <person name="Submissions Spin"/>
        </authorList>
    </citation>
    <scope>NUCLEOTIDE SEQUENCE [LARGE SCALE GENOMIC DNA]</scope>
    <source>
        <strain evidence="5">R-52791</strain>
    </source>
</reference>
<evidence type="ECO:0000259" key="3">
    <source>
        <dbReference type="SMART" id="SM00642"/>
    </source>
</evidence>
<evidence type="ECO:0000313" key="4">
    <source>
        <dbReference type="EMBL" id="SCC78723.1"/>
    </source>
</evidence>
<dbReference type="PANTHER" id="PTHR10357">
    <property type="entry name" value="ALPHA-AMYLASE FAMILY MEMBER"/>
    <property type="match status" value="1"/>
</dbReference>
<dbReference type="InterPro" id="IPR017853">
    <property type="entry name" value="GH"/>
</dbReference>